<evidence type="ECO:0000259" key="2">
    <source>
        <dbReference type="Pfam" id="PF07589"/>
    </source>
</evidence>
<feature type="transmembrane region" description="Helical" evidence="1">
    <location>
        <begin position="1383"/>
        <end position="1400"/>
    </location>
</feature>
<sequence length="1408" mass="153176">MRQFIVTRTRSYQKEYFFFNIFLALMTCLVLIISGQPEALAKPFNDAYSYLDQFEDETGLNPEANVNISVFDGKLVAETTNAEAVSECIQLPQPEGGAFQGWSSAIFSASDFGQSDRVEIQDCAGNTLVSSGDFSDGEAVLDLSAIQTNAIRLKWIAAQAGSSLESWGVYGKSSGVTEIQISPATNPPKAGDTVTFAIHVSSNGAITHNPIVRVSLDDINGLHTPDIDDGLAEDAEMDYGSGVKIYKPLEFVSASLGPEGEKPITPAMSATSGEIIWNLNDFSDGFSEELTLTLRIPRGSVDGKTIATKVSLEHGISTANRMIAAATSEAAAIQAVQAVHQRSWSPYSFVGPNAQNIYEWYLIWNHKVDSPHASDIEDVTMSISSISGTGKCQPIYQKIIVRNPYDSFQIIQEPEAGSPLTVDNPVIIHFDRADFHNERTGAAVYYSIPADCPAGNKIVTQSDIDGTNPQWSDHSEWEHQTPLPGASVCRSGANTTMRTASGRLYNTYERWPAWDEFHIHNGSIKAGEYFITESPRGVHGYRTQVSTIEKSYVLIDIPPETTFHGVRDFETPYGSWLSHLYKDCSGTAPGPKDGDFDHEDPTNSGWFPVDIAWEGAPFTDAPDNLNERAVVTPGCRLLGVKEIDNPAWVGPDYGNWDPFFIWRICDGQYDCQEPPNGTKMSLVGGRIYTYSADWEEGTRDCGSYAGWPLYKENVSWPKVYSWAEESQVAAGKVAHVILSPENQNLASMYPEGHWGFNLYEVRQYVDLTALSGEIVSQGFNIPQPDQNIMGEVCHLEEIVFHLPDAQACLEAASPDDPSCMAFWEIPSACQPPNGWGHRLEGIRNHNEYIEMYRLRLNLPILKTTPANTMLNVKAEIRSRNLLQPGADNAVSTERWASSNYTSVTQVKALEVPGLDADLTAPVSKNIGDDLTYTLKMTNSGNAPNDGIYGILQLPKQGINGSEFTPDYGQVYLDRSAGDMLVEYTTESACFTHPNAANWTPLALQATTRIGYQAESIAAIASDAACVRIRRHPSSSKPFNPGDSLLSAYDLKIPDESNLEGKWLYSRALSGADPLFGAETEVAPVETVSVRTLVGSEVVVTLEKSAEIDPSRAGYVKWTLRVSNSSGSTARKISLVDKLPDELIYQGLAGNLAEGWTCLNASCAVSGTNADGSGGTLGFMIESLTSDDGNPGSGSDEGVISFWTQVKDNLPDGAVIENHAWANPESGTGAEAKAQVTTAQIDAVKTQTAVDRFSQNSIMDVFAGDFITYTITAINSFEQSVEMMIHDALNSYVDYVAGTLSVNGATVSDGFVSDGLLEYRHAEPIASGESLTLSFDVQVDQDVSDGWVIENIATVTAYPLAGSGFIPKQTNETYAKVKVAVPEPSTLLFIGTGVFGLSILLRKKRRGRK</sequence>
<evidence type="ECO:0000313" key="4">
    <source>
        <dbReference type="Proteomes" id="UP000229740"/>
    </source>
</evidence>
<gene>
    <name evidence="3" type="ORF">CSB45_01030</name>
</gene>
<keyword evidence="1" id="KW-0812">Transmembrane</keyword>
<dbReference type="Pfam" id="PF07589">
    <property type="entry name" value="PEP-CTERM"/>
    <property type="match status" value="1"/>
</dbReference>
<protein>
    <recommendedName>
        <fullName evidence="2">Ice-binding protein C-terminal domain-containing protein</fullName>
    </recommendedName>
</protein>
<keyword evidence="1" id="KW-0472">Membrane</keyword>
<dbReference type="EMBL" id="PDPS01000020">
    <property type="protein sequence ID" value="PID59026.1"/>
    <property type="molecule type" value="Genomic_DNA"/>
</dbReference>
<dbReference type="PANTHER" id="PTHR34819">
    <property type="entry name" value="LARGE CYSTEINE-RICH PERIPLASMIC PROTEIN OMCB"/>
    <property type="match status" value="1"/>
</dbReference>
<keyword evidence="1" id="KW-1133">Transmembrane helix</keyword>
<dbReference type="InterPro" id="IPR013424">
    <property type="entry name" value="Ice-binding_C"/>
</dbReference>
<feature type="domain" description="Ice-binding protein C-terminal" evidence="2">
    <location>
        <begin position="1379"/>
        <end position="1402"/>
    </location>
</feature>
<name>A0A2G6EAB2_9BACT</name>
<accession>A0A2G6EAB2</accession>
<evidence type="ECO:0000313" key="3">
    <source>
        <dbReference type="EMBL" id="PID59026.1"/>
    </source>
</evidence>
<proteinExistence type="predicted"/>
<organism evidence="3 4">
    <name type="scientific">candidate division KSB3 bacterium</name>
    <dbReference type="NCBI Taxonomy" id="2044937"/>
    <lineage>
        <taxon>Bacteria</taxon>
        <taxon>candidate division KSB3</taxon>
    </lineage>
</organism>
<comment type="caution">
    <text evidence="3">The sequence shown here is derived from an EMBL/GenBank/DDBJ whole genome shotgun (WGS) entry which is preliminary data.</text>
</comment>
<dbReference type="InterPro" id="IPR051172">
    <property type="entry name" value="Chlamydia_OmcB"/>
</dbReference>
<dbReference type="Proteomes" id="UP000229740">
    <property type="component" value="Unassembled WGS sequence"/>
</dbReference>
<dbReference type="NCBIfam" id="TIGR02595">
    <property type="entry name" value="PEP_CTERM"/>
    <property type="match status" value="1"/>
</dbReference>
<dbReference type="PANTHER" id="PTHR34819:SF5">
    <property type="entry name" value="CONSERVED REPEAT DOMAIN PROTEIN"/>
    <property type="match status" value="1"/>
</dbReference>
<evidence type="ECO:0000256" key="1">
    <source>
        <dbReference type="SAM" id="Phobius"/>
    </source>
</evidence>
<reference evidence="3 4" key="1">
    <citation type="submission" date="2017-10" db="EMBL/GenBank/DDBJ databases">
        <title>Novel microbial diversity and functional potential in the marine mammal oral microbiome.</title>
        <authorList>
            <person name="Dudek N.K."/>
            <person name="Sun C.L."/>
            <person name="Burstein D."/>
            <person name="Kantor R.S."/>
            <person name="Aliaga Goltsman D.S."/>
            <person name="Bik E.M."/>
            <person name="Thomas B.C."/>
            <person name="Banfield J.F."/>
            <person name="Relman D.A."/>
        </authorList>
    </citation>
    <scope>NUCLEOTIDE SEQUENCE [LARGE SCALE GENOMIC DNA]</scope>
    <source>
        <strain evidence="3">DOLZORAL124_49_17</strain>
    </source>
</reference>